<evidence type="ECO:0000259" key="1">
    <source>
        <dbReference type="Pfam" id="PF00535"/>
    </source>
</evidence>
<dbReference type="RefSeq" id="WP_119410828.1">
    <property type="nucleotide sequence ID" value="NZ_CP032869.1"/>
</dbReference>
<protein>
    <submittedName>
        <fullName evidence="2">Glycosyltransferase</fullName>
    </submittedName>
</protein>
<dbReference type="InterPro" id="IPR029044">
    <property type="entry name" value="Nucleotide-diphossugar_trans"/>
</dbReference>
<name>A0A494W168_9SPHI</name>
<dbReference type="CDD" id="cd00761">
    <property type="entry name" value="Glyco_tranf_GTA_type"/>
    <property type="match status" value="1"/>
</dbReference>
<dbReference type="PANTHER" id="PTHR43685:SF2">
    <property type="entry name" value="GLYCOSYLTRANSFERASE 2-LIKE DOMAIN-CONTAINING PROTEIN"/>
    <property type="match status" value="1"/>
</dbReference>
<proteinExistence type="predicted"/>
<keyword evidence="2" id="KW-0808">Transferase</keyword>
<dbReference type="GO" id="GO:0016740">
    <property type="term" value="F:transferase activity"/>
    <property type="evidence" value="ECO:0007669"/>
    <property type="project" value="UniProtKB-KW"/>
</dbReference>
<dbReference type="PANTHER" id="PTHR43685">
    <property type="entry name" value="GLYCOSYLTRANSFERASE"/>
    <property type="match status" value="1"/>
</dbReference>
<sequence length="306" mass="34395">MRVSVIISTYNPDEKRLAQTLDGLKNQSLAKHEWDLIIIDNNSTNNFHTQLDLSWHPFAQIITETRQGLTYARLRGFNEAVTGIIVMVDDDNVLHTDYLEQVVSIFDQHHQLAAIGGKSLPLFETEPPAWLPEFHHNLALRDPGNDVIIEGWDNKYPDAAPIGAGMGIRYKALKPYIDKIASGKSTIGDRTGSSLSSGGDNDIVLEILKSGWQVGYFPQLQLKHIIPANRMEVAYLARLAHNTNKSWVQLLHHHGINPWQQIKPAGVMPRKIKAWFSYKAWQSKAAYIKWQGACGMFEGLAALPEN</sequence>
<dbReference type="InterPro" id="IPR001173">
    <property type="entry name" value="Glyco_trans_2-like"/>
</dbReference>
<dbReference type="Proteomes" id="UP000270046">
    <property type="component" value="Chromosome"/>
</dbReference>
<dbReference type="Gene3D" id="3.90.550.10">
    <property type="entry name" value="Spore Coat Polysaccharide Biosynthesis Protein SpsA, Chain A"/>
    <property type="match status" value="1"/>
</dbReference>
<dbReference type="InterPro" id="IPR050834">
    <property type="entry name" value="Glycosyltransf_2"/>
</dbReference>
<gene>
    <name evidence="2" type="ORF">HYN43_018920</name>
</gene>
<dbReference type="Pfam" id="PF00535">
    <property type="entry name" value="Glycos_transf_2"/>
    <property type="match status" value="1"/>
</dbReference>
<organism evidence="2 3">
    <name type="scientific">Mucilaginibacter celer</name>
    <dbReference type="NCBI Taxonomy" id="2305508"/>
    <lineage>
        <taxon>Bacteria</taxon>
        <taxon>Pseudomonadati</taxon>
        <taxon>Bacteroidota</taxon>
        <taxon>Sphingobacteriia</taxon>
        <taxon>Sphingobacteriales</taxon>
        <taxon>Sphingobacteriaceae</taxon>
        <taxon>Mucilaginibacter</taxon>
    </lineage>
</organism>
<evidence type="ECO:0000313" key="3">
    <source>
        <dbReference type="Proteomes" id="UP000270046"/>
    </source>
</evidence>
<keyword evidence="3" id="KW-1185">Reference proteome</keyword>
<dbReference type="AlphaFoldDB" id="A0A494W168"/>
<feature type="domain" description="Glycosyltransferase 2-like" evidence="1">
    <location>
        <begin position="4"/>
        <end position="116"/>
    </location>
</feature>
<dbReference type="KEGG" id="muh:HYN43_018920"/>
<dbReference type="OrthoDB" id="786280at2"/>
<evidence type="ECO:0000313" key="2">
    <source>
        <dbReference type="EMBL" id="AYL97255.1"/>
    </source>
</evidence>
<dbReference type="EMBL" id="CP032869">
    <property type="protein sequence ID" value="AYL97255.1"/>
    <property type="molecule type" value="Genomic_DNA"/>
</dbReference>
<accession>A0A494W168</accession>
<reference evidence="2 3" key="1">
    <citation type="submission" date="2018-10" db="EMBL/GenBank/DDBJ databases">
        <title>Genome sequencing of Mucilaginibacter sp. HYN0043.</title>
        <authorList>
            <person name="Kim M."/>
            <person name="Yi H."/>
        </authorList>
    </citation>
    <scope>NUCLEOTIDE SEQUENCE [LARGE SCALE GENOMIC DNA]</scope>
    <source>
        <strain evidence="2 3">HYN0043</strain>
    </source>
</reference>
<dbReference type="SUPFAM" id="SSF53448">
    <property type="entry name" value="Nucleotide-diphospho-sugar transferases"/>
    <property type="match status" value="1"/>
</dbReference>